<reference evidence="2 3" key="1">
    <citation type="journal article" date="2016" name="Nat. Commun.">
        <title>Thousands of microbial genomes shed light on interconnected biogeochemical processes in an aquifer system.</title>
        <authorList>
            <person name="Anantharaman K."/>
            <person name="Brown C.T."/>
            <person name="Hug L.A."/>
            <person name="Sharon I."/>
            <person name="Castelle C.J."/>
            <person name="Probst A.J."/>
            <person name="Thomas B.C."/>
            <person name="Singh A."/>
            <person name="Wilkins M.J."/>
            <person name="Karaoz U."/>
            <person name="Brodie E.L."/>
            <person name="Williams K.H."/>
            <person name="Hubbard S.S."/>
            <person name="Banfield J.F."/>
        </authorList>
    </citation>
    <scope>NUCLEOTIDE SEQUENCE [LARGE SCALE GENOMIC DNA]</scope>
</reference>
<sequence>MDKDHAELIEFLGEKFEAVDQKFEVINDRFDQLPTKAYLDDKLADLEEGRRQAQSPRGNAERQKSFERN</sequence>
<name>A0A1F5QCE5_9BACT</name>
<gene>
    <name evidence="2" type="ORF">A3J05_03810</name>
</gene>
<feature type="compositionally biased region" description="Basic and acidic residues" evidence="1">
    <location>
        <begin position="59"/>
        <end position="69"/>
    </location>
</feature>
<proteinExistence type="predicted"/>
<dbReference type="EMBL" id="MFFF01000019">
    <property type="protein sequence ID" value="OGE99440.1"/>
    <property type="molecule type" value="Genomic_DNA"/>
</dbReference>
<accession>A0A1F5QCE5</accession>
<protein>
    <submittedName>
        <fullName evidence="2">Uncharacterized protein</fullName>
    </submittedName>
</protein>
<feature type="region of interest" description="Disordered" evidence="1">
    <location>
        <begin position="44"/>
        <end position="69"/>
    </location>
</feature>
<organism evidence="2 3">
    <name type="scientific">Candidatus Doudnabacteria bacterium RIFCSPLOWO2_02_FULL_48_13</name>
    <dbReference type="NCBI Taxonomy" id="1817845"/>
    <lineage>
        <taxon>Bacteria</taxon>
        <taxon>Candidatus Doudnaibacteriota</taxon>
    </lineage>
</organism>
<evidence type="ECO:0000313" key="3">
    <source>
        <dbReference type="Proteomes" id="UP000177235"/>
    </source>
</evidence>
<dbReference type="Proteomes" id="UP000177235">
    <property type="component" value="Unassembled WGS sequence"/>
</dbReference>
<comment type="caution">
    <text evidence="2">The sequence shown here is derived from an EMBL/GenBank/DDBJ whole genome shotgun (WGS) entry which is preliminary data.</text>
</comment>
<dbReference type="AlphaFoldDB" id="A0A1F5QCE5"/>
<evidence type="ECO:0000256" key="1">
    <source>
        <dbReference type="SAM" id="MobiDB-lite"/>
    </source>
</evidence>
<evidence type="ECO:0000313" key="2">
    <source>
        <dbReference type="EMBL" id="OGE99440.1"/>
    </source>
</evidence>